<feature type="domain" description="C2H2-type" evidence="3">
    <location>
        <begin position="77"/>
        <end position="104"/>
    </location>
</feature>
<gene>
    <name evidence="4" type="ORF">KIW84_065346</name>
</gene>
<evidence type="ECO:0000313" key="4">
    <source>
        <dbReference type="EMBL" id="KAI5400417.1"/>
    </source>
</evidence>
<evidence type="ECO:0000256" key="1">
    <source>
        <dbReference type="PROSITE-ProRule" id="PRU00042"/>
    </source>
</evidence>
<feature type="region of interest" description="Disordered" evidence="2">
    <location>
        <begin position="279"/>
        <end position="313"/>
    </location>
</feature>
<dbReference type="EMBL" id="JAMSHJ010000006">
    <property type="protein sequence ID" value="KAI5400417.1"/>
    <property type="molecule type" value="Genomic_DNA"/>
</dbReference>
<feature type="compositionally biased region" description="Basic and acidic residues" evidence="2">
    <location>
        <begin position="287"/>
        <end position="304"/>
    </location>
</feature>
<dbReference type="AlphaFoldDB" id="A0A9D5A7A7"/>
<organism evidence="4 5">
    <name type="scientific">Pisum sativum</name>
    <name type="common">Garden pea</name>
    <name type="synonym">Lathyrus oleraceus</name>
    <dbReference type="NCBI Taxonomy" id="3888"/>
    <lineage>
        <taxon>Eukaryota</taxon>
        <taxon>Viridiplantae</taxon>
        <taxon>Streptophyta</taxon>
        <taxon>Embryophyta</taxon>
        <taxon>Tracheophyta</taxon>
        <taxon>Spermatophyta</taxon>
        <taxon>Magnoliopsida</taxon>
        <taxon>eudicotyledons</taxon>
        <taxon>Gunneridae</taxon>
        <taxon>Pentapetalae</taxon>
        <taxon>rosids</taxon>
        <taxon>fabids</taxon>
        <taxon>Fabales</taxon>
        <taxon>Fabaceae</taxon>
        <taxon>Papilionoideae</taxon>
        <taxon>50 kb inversion clade</taxon>
        <taxon>NPAAA clade</taxon>
        <taxon>Hologalegina</taxon>
        <taxon>IRL clade</taxon>
        <taxon>Fabeae</taxon>
        <taxon>Lathyrus</taxon>
    </lineage>
</organism>
<keyword evidence="5" id="KW-1185">Reference proteome</keyword>
<dbReference type="PANTHER" id="PTHR36055">
    <property type="entry name" value="C2H2-LIKE ZINC FINGER PROTEIN"/>
    <property type="match status" value="1"/>
</dbReference>
<sequence length="698" mass="77897">MPVAKLTASGIPNFMKPEDGNDSLDMLIRQAIGKESFLSYPRAGDRPAQWIQLFHALEQQQEIPGWPVFSPAKVQIHKCDKCTKEFCSPINYRRHKRVHHRLKKLDKDSKKNREFLEAYWDKLSVEEAKEVVSFKNVMLEEVPGSSVLQALSTLRTQQGFYSFPHGYLRAGFALLDIVQSRPSSFPISSQKLFDILDDSSEKTFLCGTAVSMQRHVFDGEAGKIGLEPKNLVACTSFLLEQKLVKAWLADKDAEALRCQKLLVEEEEAAQRRQAEILERKRQKKLRQKEQKARGRPENDTEIKKSISSTEENVSPEEASLAVCDFEAYRADVVADHASPLVTYHCPDTNECVDVDTKSGFHCDTDQNVEQWTSQRDAQPGYDCDTDRNLERQTSQRHNPRRTAAARRQGLPKSQRTIANGLYASQNSQKSKFGVIPKYGTNRDQRAAPIVNGGKVWSRKPKPETDAGVMKARLHKEPDKIKNHEVLIGSVSVTLANCSQSEGNPVTSQADIIVENLADQNIAQEKPIKPDSFQGGNNRSRVKLWRPVSLHGTKNPLPLQSVETEIDGKDDQSSLRSCNIDGGDISSGNKSNVGDKADIENVQFSSHAAKAFLSERWKEAISSPHVELVISPDSELPGLQAIMECEPAPCRSSNSDKCNVLANTENWLPATSGVAKSKSRIKSEKGIKIKYIPKLKAAS</sequence>
<evidence type="ECO:0000259" key="3">
    <source>
        <dbReference type="PROSITE" id="PS50157"/>
    </source>
</evidence>
<feature type="region of interest" description="Disordered" evidence="2">
    <location>
        <begin position="371"/>
        <end position="415"/>
    </location>
</feature>
<protein>
    <recommendedName>
        <fullName evidence="3">C2H2-type domain-containing protein</fullName>
    </recommendedName>
</protein>
<comment type="caution">
    <text evidence="4">The sequence shown here is derived from an EMBL/GenBank/DDBJ whole genome shotgun (WGS) entry which is preliminary data.</text>
</comment>
<dbReference type="OrthoDB" id="191139at2759"/>
<dbReference type="GO" id="GO:0008270">
    <property type="term" value="F:zinc ion binding"/>
    <property type="evidence" value="ECO:0007669"/>
    <property type="project" value="UniProtKB-KW"/>
</dbReference>
<dbReference type="InterPro" id="IPR013087">
    <property type="entry name" value="Znf_C2H2_type"/>
</dbReference>
<keyword evidence="1" id="KW-0863">Zinc-finger</keyword>
<proteinExistence type="predicted"/>
<name>A0A9D5A7A7_PEA</name>
<evidence type="ECO:0000313" key="5">
    <source>
        <dbReference type="Proteomes" id="UP001058974"/>
    </source>
</evidence>
<dbReference type="Gramene" id="Psat06G0534600-T1">
    <property type="protein sequence ID" value="KAI5400417.1"/>
    <property type="gene ID" value="KIW84_065346"/>
</dbReference>
<keyword evidence="1" id="KW-0479">Metal-binding</keyword>
<reference evidence="4 5" key="1">
    <citation type="journal article" date="2022" name="Nat. Genet.">
        <title>Improved pea reference genome and pan-genome highlight genomic features and evolutionary characteristics.</title>
        <authorList>
            <person name="Yang T."/>
            <person name="Liu R."/>
            <person name="Luo Y."/>
            <person name="Hu S."/>
            <person name="Wang D."/>
            <person name="Wang C."/>
            <person name="Pandey M.K."/>
            <person name="Ge S."/>
            <person name="Xu Q."/>
            <person name="Li N."/>
            <person name="Li G."/>
            <person name="Huang Y."/>
            <person name="Saxena R.K."/>
            <person name="Ji Y."/>
            <person name="Li M."/>
            <person name="Yan X."/>
            <person name="He Y."/>
            <person name="Liu Y."/>
            <person name="Wang X."/>
            <person name="Xiang C."/>
            <person name="Varshney R.K."/>
            <person name="Ding H."/>
            <person name="Gao S."/>
            <person name="Zong X."/>
        </authorList>
    </citation>
    <scope>NUCLEOTIDE SEQUENCE [LARGE SCALE GENOMIC DNA]</scope>
    <source>
        <strain evidence="4 5">cv. Zhongwan 6</strain>
    </source>
</reference>
<dbReference type="Gramene" id="PSAT_LOCUS28137_t1">
    <property type="protein sequence ID" value="CAL5209546.1"/>
    <property type="gene ID" value="PSAT_LOCUS28137"/>
</dbReference>
<keyword evidence="1" id="KW-0862">Zinc</keyword>
<evidence type="ECO:0000256" key="2">
    <source>
        <dbReference type="SAM" id="MobiDB-lite"/>
    </source>
</evidence>
<dbReference type="PROSITE" id="PS00028">
    <property type="entry name" value="ZINC_FINGER_C2H2_1"/>
    <property type="match status" value="1"/>
</dbReference>
<dbReference type="PROSITE" id="PS50157">
    <property type="entry name" value="ZINC_FINGER_C2H2_2"/>
    <property type="match status" value="1"/>
</dbReference>
<dbReference type="PANTHER" id="PTHR36055:SF1">
    <property type="entry name" value="C2H2-LIKE ZINC FINGER PROTEIN"/>
    <property type="match status" value="1"/>
</dbReference>
<accession>A0A9D5A7A7</accession>
<dbReference type="Proteomes" id="UP001058974">
    <property type="component" value="Chromosome 6"/>
</dbReference>
<dbReference type="Gramene" id="Psat6g197120.2">
    <property type="protein sequence ID" value="Psat6g197120.2.cds"/>
    <property type="gene ID" value="Psat6g197120"/>
</dbReference>